<dbReference type="EMBL" id="BK014923">
    <property type="protein sequence ID" value="DAD82678.1"/>
    <property type="molecule type" value="Genomic_DNA"/>
</dbReference>
<reference evidence="1" key="1">
    <citation type="journal article" date="2021" name="Proc. Natl. Acad. Sci. U.S.A.">
        <title>A Catalog of Tens of Thousands of Viruses from Human Metagenomes Reveals Hidden Associations with Chronic Diseases.</title>
        <authorList>
            <person name="Tisza M.J."/>
            <person name="Buck C.B."/>
        </authorList>
    </citation>
    <scope>NUCLEOTIDE SEQUENCE</scope>
    <source>
        <strain evidence="1">Ctrpg19</strain>
    </source>
</reference>
<sequence>MPNIIKVKRGTSAILNSSTQKLQAGEVLYNLDKNYLTVGAKDNDALTKKPVAAREIVGYTGDTDDKIGASTTEAYSIKYDTQLKIKDGDNTLLVPKKDGTLATTEDIPSRVLTEIITELVPKTTVVFAEDTEHSTGLYVSGKDIITFSFANTGDIEKGNCKYIITWDDVDYAVYEEQFSAPKYNSSGKLINFYDWQNIGNANNDILDGYSPRTQDLPFTITQDRWENAGEVLVYAIGSTETQHTIAVKRVTGTYTRLTPEYYWNDQAYLRRGKGTSSAYVGVNSVDAFSSFAVGDGNSIRGTGHASVAFGGGNTIKEASYSIISGAFNNINNVGGGSAVFGYGIEANSDLGKPLANTYLGAFHNISGPSLDMSVVGGANNTI</sequence>
<name>A0A8S5MKE2_9CAUD</name>
<protein>
    <submittedName>
        <fullName evidence="1">Major tropism determinant</fullName>
    </submittedName>
</protein>
<evidence type="ECO:0000313" key="1">
    <source>
        <dbReference type="EMBL" id="DAD82678.1"/>
    </source>
</evidence>
<accession>A0A8S5MKE2</accession>
<organism evidence="1">
    <name type="scientific">Siphoviridae sp. ctrpg19</name>
    <dbReference type="NCBI Taxonomy" id="2826481"/>
    <lineage>
        <taxon>Viruses</taxon>
        <taxon>Duplodnaviria</taxon>
        <taxon>Heunggongvirae</taxon>
        <taxon>Uroviricota</taxon>
        <taxon>Caudoviricetes</taxon>
    </lineage>
</organism>
<proteinExistence type="predicted"/>